<proteinExistence type="predicted"/>
<keyword evidence="2" id="KW-1185">Reference proteome</keyword>
<gene>
    <name evidence="1" type="ORF">PVAP13_9NG611514</name>
</gene>
<evidence type="ECO:0000313" key="2">
    <source>
        <dbReference type="Proteomes" id="UP000823388"/>
    </source>
</evidence>
<evidence type="ECO:0000313" key="1">
    <source>
        <dbReference type="EMBL" id="KAG2541237.1"/>
    </source>
</evidence>
<dbReference type="Proteomes" id="UP000823388">
    <property type="component" value="Chromosome 9N"/>
</dbReference>
<name>A0A8T0MW43_PANVG</name>
<organism evidence="1 2">
    <name type="scientific">Panicum virgatum</name>
    <name type="common">Blackwell switchgrass</name>
    <dbReference type="NCBI Taxonomy" id="38727"/>
    <lineage>
        <taxon>Eukaryota</taxon>
        <taxon>Viridiplantae</taxon>
        <taxon>Streptophyta</taxon>
        <taxon>Embryophyta</taxon>
        <taxon>Tracheophyta</taxon>
        <taxon>Spermatophyta</taxon>
        <taxon>Magnoliopsida</taxon>
        <taxon>Liliopsida</taxon>
        <taxon>Poales</taxon>
        <taxon>Poaceae</taxon>
        <taxon>PACMAD clade</taxon>
        <taxon>Panicoideae</taxon>
        <taxon>Panicodae</taxon>
        <taxon>Paniceae</taxon>
        <taxon>Panicinae</taxon>
        <taxon>Panicum</taxon>
        <taxon>Panicum sect. Hiantes</taxon>
    </lineage>
</organism>
<accession>A0A8T0MW43</accession>
<dbReference type="AlphaFoldDB" id="A0A8T0MW43"/>
<comment type="caution">
    <text evidence="1">The sequence shown here is derived from an EMBL/GenBank/DDBJ whole genome shotgun (WGS) entry which is preliminary data.</text>
</comment>
<protein>
    <submittedName>
        <fullName evidence="1">Uncharacterized protein</fullName>
    </submittedName>
</protein>
<reference evidence="1" key="1">
    <citation type="submission" date="2020-05" db="EMBL/GenBank/DDBJ databases">
        <title>WGS assembly of Panicum virgatum.</title>
        <authorList>
            <person name="Lovell J.T."/>
            <person name="Jenkins J."/>
            <person name="Shu S."/>
            <person name="Juenger T.E."/>
            <person name="Schmutz J."/>
        </authorList>
    </citation>
    <scope>NUCLEOTIDE SEQUENCE</scope>
    <source>
        <strain evidence="1">AP13</strain>
    </source>
</reference>
<sequence>MLNPYCGTKRRPAGAPLLFGQSYYATSDLLLPKKITAQSNGECRHATGFWLLDRVHPTRYCTDLRVVCVVGASPTFRPPVGCGFPRSRRCSRSTFLGKLSFSGASSLLI</sequence>
<dbReference type="EMBL" id="CM029054">
    <property type="protein sequence ID" value="KAG2541237.1"/>
    <property type="molecule type" value="Genomic_DNA"/>
</dbReference>